<gene>
    <name evidence="1" type="ORF">FWK35_00009077</name>
</gene>
<sequence>MSRIRNQSAPHSYRSAFNYDPNINYYVKQRAVTIGSMSKTCSKCFAKKWSDEPNGMCCAGGKVILLDI</sequence>
<dbReference type="OrthoDB" id="1728974at2759"/>
<dbReference type="Proteomes" id="UP000478052">
    <property type="component" value="Unassembled WGS sequence"/>
</dbReference>
<evidence type="ECO:0000313" key="1">
    <source>
        <dbReference type="EMBL" id="KAF0758091.1"/>
    </source>
</evidence>
<evidence type="ECO:0000313" key="2">
    <source>
        <dbReference type="Proteomes" id="UP000478052"/>
    </source>
</evidence>
<keyword evidence="2" id="KW-1185">Reference proteome</keyword>
<name>A0A6G0YLW5_APHCR</name>
<dbReference type="AlphaFoldDB" id="A0A6G0YLW5"/>
<accession>A0A6G0YLW5</accession>
<proteinExistence type="predicted"/>
<comment type="caution">
    <text evidence="1">The sequence shown here is derived from an EMBL/GenBank/DDBJ whole genome shotgun (WGS) entry which is preliminary data.</text>
</comment>
<dbReference type="EMBL" id="VUJU01003382">
    <property type="protein sequence ID" value="KAF0758091.1"/>
    <property type="molecule type" value="Genomic_DNA"/>
</dbReference>
<reference evidence="1 2" key="1">
    <citation type="submission" date="2019-08" db="EMBL/GenBank/DDBJ databases">
        <title>Whole genome of Aphis craccivora.</title>
        <authorList>
            <person name="Voronova N.V."/>
            <person name="Shulinski R.S."/>
            <person name="Bandarenka Y.V."/>
            <person name="Zhorov D.G."/>
            <person name="Warner D."/>
        </authorList>
    </citation>
    <scope>NUCLEOTIDE SEQUENCE [LARGE SCALE GENOMIC DNA]</scope>
    <source>
        <strain evidence="1">180601</strain>
        <tissue evidence="1">Whole Body</tissue>
    </source>
</reference>
<protein>
    <submittedName>
        <fullName evidence="1">Uncharacterized protein</fullName>
    </submittedName>
</protein>
<organism evidence="1 2">
    <name type="scientific">Aphis craccivora</name>
    <name type="common">Cowpea aphid</name>
    <dbReference type="NCBI Taxonomy" id="307492"/>
    <lineage>
        <taxon>Eukaryota</taxon>
        <taxon>Metazoa</taxon>
        <taxon>Ecdysozoa</taxon>
        <taxon>Arthropoda</taxon>
        <taxon>Hexapoda</taxon>
        <taxon>Insecta</taxon>
        <taxon>Pterygota</taxon>
        <taxon>Neoptera</taxon>
        <taxon>Paraneoptera</taxon>
        <taxon>Hemiptera</taxon>
        <taxon>Sternorrhyncha</taxon>
        <taxon>Aphidomorpha</taxon>
        <taxon>Aphidoidea</taxon>
        <taxon>Aphididae</taxon>
        <taxon>Aphidini</taxon>
        <taxon>Aphis</taxon>
        <taxon>Aphis</taxon>
    </lineage>
</organism>